<dbReference type="Proteomes" id="UP000185494">
    <property type="component" value="Chromosome 1"/>
</dbReference>
<sequence length="151" mass="16894">MASAIFIPCSPDPLRHGDADAVRMVLLRRMAGFRAVGQGPWRGLAARLLRILSPVLVWMRDHAGLVLDHPAVRFSMELSSIAALATRRRFRRLIGGEIVEIEARAMPEAIVYPLNRWLDDLPGYDSRLPVERQTVVPLRHHANVVFFGAPA</sequence>
<evidence type="ECO:0000313" key="2">
    <source>
        <dbReference type="Proteomes" id="UP000185494"/>
    </source>
</evidence>
<keyword evidence="1" id="KW-0614">Plasmid</keyword>
<gene>
    <name evidence="1" type="ORF">RGI145_22445</name>
</gene>
<organism evidence="1 2">
    <name type="scientific">Roseomonas gilardii</name>
    <dbReference type="NCBI Taxonomy" id="257708"/>
    <lineage>
        <taxon>Bacteria</taxon>
        <taxon>Pseudomonadati</taxon>
        <taxon>Pseudomonadota</taxon>
        <taxon>Alphaproteobacteria</taxon>
        <taxon>Acetobacterales</taxon>
        <taxon>Roseomonadaceae</taxon>
        <taxon>Roseomonas</taxon>
    </lineage>
</organism>
<reference evidence="1 2" key="1">
    <citation type="submission" date="2016-05" db="EMBL/GenBank/DDBJ databases">
        <title>Complete Genome and Methylome Analysis of Psychrotrophic Bacterial Isolates from Antarctic Lake Untersee.</title>
        <authorList>
            <person name="Fomenkov A."/>
            <person name="Akimov V.N."/>
            <person name="Vasilyeva L.V."/>
            <person name="Andersen D."/>
            <person name="Vincze T."/>
            <person name="Roberts R.J."/>
        </authorList>
    </citation>
    <scope>NUCLEOTIDE SEQUENCE [LARGE SCALE GENOMIC DNA]</scope>
    <source>
        <strain evidence="1 2">U14-5</strain>
        <plasmid evidence="2">Plasmid 1</plasmid>
    </source>
</reference>
<protein>
    <submittedName>
        <fullName evidence="1">Uncharacterized protein</fullName>
    </submittedName>
</protein>
<dbReference type="AlphaFoldDB" id="A0A1L7AMZ1"/>
<geneLocation type="plasmid" evidence="1 2">
    <name>1</name>
</geneLocation>
<dbReference type="EMBL" id="CP015585">
    <property type="protein sequence ID" value="APT60119.1"/>
    <property type="molecule type" value="Genomic_DNA"/>
</dbReference>
<dbReference type="KEGG" id="rgi:RGI145_22445"/>
<evidence type="ECO:0000313" key="1">
    <source>
        <dbReference type="EMBL" id="APT60119.1"/>
    </source>
</evidence>
<accession>A0A1L7AMZ1</accession>
<dbReference type="RefSeq" id="WP_075800827.1">
    <property type="nucleotide sequence ID" value="NZ_CP015585.1"/>
</dbReference>
<name>A0A1L7AMZ1_9PROT</name>
<proteinExistence type="predicted"/>